<dbReference type="GO" id="GO:0006351">
    <property type="term" value="P:DNA-templated transcription"/>
    <property type="evidence" value="ECO:0007669"/>
    <property type="project" value="TreeGrafter"/>
</dbReference>
<keyword evidence="4" id="KW-0804">Transcription</keyword>
<protein>
    <recommendedName>
        <fullName evidence="5">HTH lysR-type domain-containing protein</fullName>
    </recommendedName>
</protein>
<dbReference type="SUPFAM" id="SSF53850">
    <property type="entry name" value="Periplasmic binding protein-like II"/>
    <property type="match status" value="1"/>
</dbReference>
<dbReference type="STRING" id="1122125.GCA_000423185_03131"/>
<dbReference type="RefSeq" id="WP_088149984.1">
    <property type="nucleotide sequence ID" value="NZ_NHON01000006.1"/>
</dbReference>
<organism evidence="6 7">
    <name type="scientific">Inquilinus limosus</name>
    <dbReference type="NCBI Taxonomy" id="171674"/>
    <lineage>
        <taxon>Bacteria</taxon>
        <taxon>Pseudomonadati</taxon>
        <taxon>Pseudomonadota</taxon>
        <taxon>Alphaproteobacteria</taxon>
        <taxon>Rhodospirillales</taxon>
        <taxon>Rhodospirillaceae</taxon>
        <taxon>Inquilinus</taxon>
    </lineage>
</organism>
<dbReference type="PROSITE" id="PS50931">
    <property type="entry name" value="HTH_LYSR"/>
    <property type="match status" value="1"/>
</dbReference>
<dbReference type="AlphaFoldDB" id="A0A211ZSU3"/>
<dbReference type="FunFam" id="1.10.10.10:FF:000001">
    <property type="entry name" value="LysR family transcriptional regulator"/>
    <property type="match status" value="1"/>
</dbReference>
<feature type="domain" description="HTH lysR-type" evidence="5">
    <location>
        <begin position="10"/>
        <end position="67"/>
    </location>
</feature>
<comment type="similarity">
    <text evidence="1">Belongs to the LysR transcriptional regulatory family.</text>
</comment>
<accession>A0A211ZSU3</accession>
<dbReference type="InterPro" id="IPR036390">
    <property type="entry name" value="WH_DNA-bd_sf"/>
</dbReference>
<evidence type="ECO:0000256" key="3">
    <source>
        <dbReference type="ARBA" id="ARBA00023125"/>
    </source>
</evidence>
<dbReference type="PANTHER" id="PTHR30537">
    <property type="entry name" value="HTH-TYPE TRANSCRIPTIONAL REGULATOR"/>
    <property type="match status" value="1"/>
</dbReference>
<dbReference type="GO" id="GO:0003700">
    <property type="term" value="F:DNA-binding transcription factor activity"/>
    <property type="evidence" value="ECO:0007669"/>
    <property type="project" value="InterPro"/>
</dbReference>
<dbReference type="InterPro" id="IPR058163">
    <property type="entry name" value="LysR-type_TF_proteobact-type"/>
</dbReference>
<dbReference type="SUPFAM" id="SSF46785">
    <property type="entry name" value="Winged helix' DNA-binding domain"/>
    <property type="match status" value="1"/>
</dbReference>
<evidence type="ECO:0000313" key="7">
    <source>
        <dbReference type="Proteomes" id="UP000196655"/>
    </source>
</evidence>
<comment type="caution">
    <text evidence="6">The sequence shown here is derived from an EMBL/GenBank/DDBJ whole genome shotgun (WGS) entry which is preliminary data.</text>
</comment>
<dbReference type="Proteomes" id="UP000196655">
    <property type="component" value="Unassembled WGS sequence"/>
</dbReference>
<dbReference type="Gene3D" id="1.10.10.10">
    <property type="entry name" value="Winged helix-like DNA-binding domain superfamily/Winged helix DNA-binding domain"/>
    <property type="match status" value="1"/>
</dbReference>
<keyword evidence="7" id="KW-1185">Reference proteome</keyword>
<evidence type="ECO:0000259" key="5">
    <source>
        <dbReference type="PROSITE" id="PS50931"/>
    </source>
</evidence>
<evidence type="ECO:0000256" key="2">
    <source>
        <dbReference type="ARBA" id="ARBA00023015"/>
    </source>
</evidence>
<evidence type="ECO:0000313" key="6">
    <source>
        <dbReference type="EMBL" id="OWJ68335.1"/>
    </source>
</evidence>
<dbReference type="Gene3D" id="3.40.190.10">
    <property type="entry name" value="Periplasmic binding protein-like II"/>
    <property type="match status" value="2"/>
</dbReference>
<dbReference type="InterPro" id="IPR036388">
    <property type="entry name" value="WH-like_DNA-bd_sf"/>
</dbReference>
<dbReference type="NCBIfam" id="NF008352">
    <property type="entry name" value="PRK11139.1"/>
    <property type="match status" value="1"/>
</dbReference>
<dbReference type="CDD" id="cd08432">
    <property type="entry name" value="PBP2_GcdR_TrpI_HvrB_AmpR_like"/>
    <property type="match status" value="1"/>
</dbReference>
<dbReference type="Pfam" id="PF00126">
    <property type="entry name" value="HTH_1"/>
    <property type="match status" value="1"/>
</dbReference>
<sequence length="307" mass="33223">MSTQPGFQLPPLAAVRVFEAAARHLSFTRAAAELGMTQAAVSYQIRLLEDRVGAPLFLRLTRKVALTEAGARLAPVLTEAMSRMAGAFAALRDDAAGGMLSVTTVLTLASNWLVPRLARFQVAHPKVTVRVDTGQGNVDFTRGDYDLGIRYGRGVWPGLAAHWLIPVDYTPMCSPALLQRAGGLRRPRDLLGQPLLWDDADAWQRWFAAAGVAVPASVADDGLRLDTQQMMGQVAKAGQGVALLNPLFFAEELASGQLVQPFPTLLREQGGFYIVHLETRGRVPKIALFRDWLLAEAAAAMAGRRDG</sequence>
<dbReference type="Pfam" id="PF03466">
    <property type="entry name" value="LysR_substrate"/>
    <property type="match status" value="1"/>
</dbReference>
<keyword evidence="2" id="KW-0805">Transcription regulation</keyword>
<evidence type="ECO:0000256" key="4">
    <source>
        <dbReference type="ARBA" id="ARBA00023163"/>
    </source>
</evidence>
<dbReference type="InterPro" id="IPR000847">
    <property type="entry name" value="LysR_HTH_N"/>
</dbReference>
<dbReference type="PRINTS" id="PR00039">
    <property type="entry name" value="HTHLYSR"/>
</dbReference>
<evidence type="ECO:0000256" key="1">
    <source>
        <dbReference type="ARBA" id="ARBA00009437"/>
    </source>
</evidence>
<dbReference type="GO" id="GO:0043565">
    <property type="term" value="F:sequence-specific DNA binding"/>
    <property type="evidence" value="ECO:0007669"/>
    <property type="project" value="TreeGrafter"/>
</dbReference>
<reference evidence="7" key="1">
    <citation type="submission" date="2017-05" db="EMBL/GenBank/DDBJ databases">
        <authorList>
            <person name="Macchi M."/>
            <person name="Festa S."/>
            <person name="Coppotelli B.M."/>
            <person name="Morelli I.S."/>
        </authorList>
    </citation>
    <scope>NUCLEOTIDE SEQUENCE [LARGE SCALE GENOMIC DNA]</scope>
    <source>
        <strain evidence="7">I</strain>
    </source>
</reference>
<dbReference type="OrthoDB" id="9794694at2"/>
<dbReference type="PANTHER" id="PTHR30537:SF74">
    <property type="entry name" value="HTH-TYPE TRANSCRIPTIONAL REGULATOR TRPI"/>
    <property type="match status" value="1"/>
</dbReference>
<keyword evidence="3" id="KW-0238">DNA-binding</keyword>
<dbReference type="EMBL" id="NHON01000006">
    <property type="protein sequence ID" value="OWJ68335.1"/>
    <property type="molecule type" value="Genomic_DNA"/>
</dbReference>
<name>A0A211ZSU3_9PROT</name>
<gene>
    <name evidence="6" type="ORF">BWR60_05420</name>
</gene>
<dbReference type="InterPro" id="IPR005119">
    <property type="entry name" value="LysR_subst-bd"/>
</dbReference>
<proteinExistence type="inferred from homology"/>